<keyword evidence="5" id="KW-0093">Biotin biosynthesis</keyword>
<keyword evidence="1" id="KW-0963">Cytoplasm</keyword>
<dbReference type="GO" id="GO:0042803">
    <property type="term" value="F:protein homodimerization activity"/>
    <property type="evidence" value="ECO:0007669"/>
    <property type="project" value="UniProtKB-ARBA"/>
</dbReference>
<organism evidence="9">
    <name type="scientific">gut metagenome</name>
    <dbReference type="NCBI Taxonomy" id="749906"/>
    <lineage>
        <taxon>unclassified sequences</taxon>
        <taxon>metagenomes</taxon>
        <taxon>organismal metagenomes</taxon>
    </lineage>
</organism>
<dbReference type="PANTHER" id="PTHR43210:SF2">
    <property type="entry name" value="ATP-DEPENDENT DETHIOBIOTIN SYNTHETASE BIOD 2"/>
    <property type="match status" value="1"/>
</dbReference>
<keyword evidence="4" id="KW-0547">Nucleotide-binding</keyword>
<evidence type="ECO:0000256" key="7">
    <source>
        <dbReference type="ARBA" id="ARBA00022842"/>
    </source>
</evidence>
<comment type="catalytic activity">
    <reaction evidence="8">
        <text>(7R,8S)-8-amino-7-(carboxyamino)nonanoate + ATP = (4R,5S)-dethiobiotin + ADP + phosphate + H(+)</text>
        <dbReference type="Rhea" id="RHEA:63684"/>
        <dbReference type="ChEBI" id="CHEBI:15378"/>
        <dbReference type="ChEBI" id="CHEBI:30616"/>
        <dbReference type="ChEBI" id="CHEBI:43474"/>
        <dbReference type="ChEBI" id="CHEBI:149470"/>
        <dbReference type="ChEBI" id="CHEBI:149473"/>
        <dbReference type="ChEBI" id="CHEBI:456216"/>
    </reaction>
</comment>
<evidence type="ECO:0000256" key="8">
    <source>
        <dbReference type="ARBA" id="ARBA00047386"/>
    </source>
</evidence>
<evidence type="ECO:0000256" key="5">
    <source>
        <dbReference type="ARBA" id="ARBA00022756"/>
    </source>
</evidence>
<accession>J9FRF6</accession>
<dbReference type="Gene3D" id="3.40.50.300">
    <property type="entry name" value="P-loop containing nucleotide triphosphate hydrolases"/>
    <property type="match status" value="1"/>
</dbReference>
<evidence type="ECO:0000313" key="9">
    <source>
        <dbReference type="EMBL" id="EJW92152.1"/>
    </source>
</evidence>
<dbReference type="FunFam" id="3.40.50.300:FF:000292">
    <property type="entry name" value="ATP-dependent dethiobiotin synthetase BioD"/>
    <property type="match status" value="1"/>
</dbReference>
<keyword evidence="2" id="KW-0436">Ligase</keyword>
<dbReference type="InterPro" id="IPR027417">
    <property type="entry name" value="P-loop_NTPase"/>
</dbReference>
<keyword evidence="6" id="KW-0067">ATP-binding</keyword>
<evidence type="ECO:0000256" key="6">
    <source>
        <dbReference type="ARBA" id="ARBA00022840"/>
    </source>
</evidence>
<name>J9FRF6_9ZZZZ</name>
<dbReference type="GO" id="GO:0005524">
    <property type="term" value="F:ATP binding"/>
    <property type="evidence" value="ECO:0007669"/>
    <property type="project" value="UniProtKB-KW"/>
</dbReference>
<dbReference type="PIRSF" id="PIRSF006755">
    <property type="entry name" value="DTB_synth"/>
    <property type="match status" value="1"/>
</dbReference>
<keyword evidence="3" id="KW-0479">Metal-binding</keyword>
<reference evidence="9" key="1">
    <citation type="journal article" date="2012" name="PLoS ONE">
        <title>Gene sets for utilization of primary and secondary nutrition supplies in the distal gut of endangered iberian lynx.</title>
        <authorList>
            <person name="Alcaide M."/>
            <person name="Messina E."/>
            <person name="Richter M."/>
            <person name="Bargiela R."/>
            <person name="Peplies J."/>
            <person name="Huws S.A."/>
            <person name="Newbold C.J."/>
            <person name="Golyshin P.N."/>
            <person name="Simon M.A."/>
            <person name="Lopez G."/>
            <person name="Yakimov M.M."/>
            <person name="Ferrer M."/>
        </authorList>
    </citation>
    <scope>NUCLEOTIDE SEQUENCE</scope>
</reference>
<evidence type="ECO:0000256" key="4">
    <source>
        <dbReference type="ARBA" id="ARBA00022741"/>
    </source>
</evidence>
<dbReference type="EMBL" id="AMCI01007728">
    <property type="protein sequence ID" value="EJW92152.1"/>
    <property type="molecule type" value="Genomic_DNA"/>
</dbReference>
<evidence type="ECO:0000256" key="2">
    <source>
        <dbReference type="ARBA" id="ARBA00022598"/>
    </source>
</evidence>
<dbReference type="GO" id="GO:0000287">
    <property type="term" value="F:magnesium ion binding"/>
    <property type="evidence" value="ECO:0007669"/>
    <property type="project" value="InterPro"/>
</dbReference>
<dbReference type="GO" id="GO:0004141">
    <property type="term" value="F:dethiobiotin synthase activity"/>
    <property type="evidence" value="ECO:0007669"/>
    <property type="project" value="InterPro"/>
</dbReference>
<dbReference type="UniPathway" id="UPA00078"/>
<dbReference type="InterPro" id="IPR004472">
    <property type="entry name" value="DTB_synth_BioD"/>
</dbReference>
<dbReference type="NCBIfam" id="TIGR00347">
    <property type="entry name" value="bioD"/>
    <property type="match status" value="1"/>
</dbReference>
<dbReference type="PANTHER" id="PTHR43210">
    <property type="entry name" value="DETHIOBIOTIN SYNTHETASE"/>
    <property type="match status" value="1"/>
</dbReference>
<comment type="caution">
    <text evidence="9">The sequence shown here is derived from an EMBL/GenBank/DDBJ whole genome shotgun (WGS) entry which is preliminary data.</text>
</comment>
<dbReference type="AlphaFoldDB" id="J9FRF6"/>
<dbReference type="HAMAP" id="MF_00336">
    <property type="entry name" value="BioD"/>
    <property type="match status" value="1"/>
</dbReference>
<gene>
    <name evidence="9" type="ORF">EVA_19742</name>
</gene>
<keyword evidence="7" id="KW-0460">Magnesium</keyword>
<dbReference type="GO" id="GO:0005829">
    <property type="term" value="C:cytosol"/>
    <property type="evidence" value="ECO:0007669"/>
    <property type="project" value="TreeGrafter"/>
</dbReference>
<dbReference type="SUPFAM" id="SSF52540">
    <property type="entry name" value="P-loop containing nucleoside triphosphate hydrolases"/>
    <property type="match status" value="1"/>
</dbReference>
<sequence>MKKNVFFVSGIDTDAGKSYATGFLAREWNKNGRRTITQKFIQTGNVGHSEDIDLHRQLMGISFTEEDKERLTMPEIFSYPASPLLASRLDKRPIDFDKIKRATETLSERYDTVLLEGAGGLMVPLTEELLTIDYIAREQYPLIFVTSGKLGSINHTLLSFEAIQKRGIVLDTVLYNLYPTVEDKTIQEDTMNFIKQWLKKYFPQTQFRVVPEIQLPANGKES</sequence>
<protein>
    <submittedName>
        <fullName evidence="9">Dithiobiotin synthetase</fullName>
    </submittedName>
</protein>
<proteinExistence type="inferred from homology"/>
<dbReference type="CDD" id="cd03109">
    <property type="entry name" value="DTBS"/>
    <property type="match status" value="1"/>
</dbReference>
<evidence type="ECO:0000256" key="3">
    <source>
        <dbReference type="ARBA" id="ARBA00022723"/>
    </source>
</evidence>
<dbReference type="GO" id="GO:0009102">
    <property type="term" value="P:biotin biosynthetic process"/>
    <property type="evidence" value="ECO:0007669"/>
    <property type="project" value="UniProtKB-UniPathway"/>
</dbReference>
<dbReference type="Pfam" id="PF13500">
    <property type="entry name" value="AAA_26"/>
    <property type="match status" value="1"/>
</dbReference>
<evidence type="ECO:0000256" key="1">
    <source>
        <dbReference type="ARBA" id="ARBA00022490"/>
    </source>
</evidence>